<reference evidence="1 2" key="1">
    <citation type="submission" date="2023-01" db="EMBL/GenBank/DDBJ databases">
        <title>Novel diversity within Roseofilum (Cyanobacteria; Desertifilaceae) from marine benthic mats with descriptions of four novel species.</title>
        <authorList>
            <person name="Wang Y."/>
            <person name="Berthold D.E."/>
            <person name="Hu J."/>
            <person name="Lefler F.W."/>
            <person name="Laughinghouse H.D. IV."/>
        </authorList>
    </citation>
    <scope>NUCLEOTIDE SEQUENCE [LARGE SCALE GENOMIC DNA]</scope>
    <source>
        <strain evidence="1 2">BLCC-M114</strain>
    </source>
</reference>
<keyword evidence="2" id="KW-1185">Reference proteome</keyword>
<dbReference type="RefSeq" id="WP_283766112.1">
    <property type="nucleotide sequence ID" value="NZ_JAQOSO010000029.1"/>
</dbReference>
<dbReference type="EMBL" id="JAQOSO010000029">
    <property type="protein sequence ID" value="MDJ1173762.1"/>
    <property type="molecule type" value="Genomic_DNA"/>
</dbReference>
<gene>
    <name evidence="1" type="ORF">PMG25_06610</name>
</gene>
<protein>
    <submittedName>
        <fullName evidence="1">Uncharacterized protein</fullName>
    </submittedName>
</protein>
<accession>A0ABT7B3K3</accession>
<sequence length="166" mass="19393">MVFLWELALGQPGVTYEGSEVRVVSIQSCGEDFEQLIEEMVRDFPGYANRSLQRHRDRFTPYPIPSVITVGKPDFDPLPLPFGEEIPENSRQVFLTSLERVYQGLTIVDREVYYWLFLTETDQGWELVLLLSAMTEGERLVRLPEHREAAISEAVRLWLRDDRFNR</sequence>
<evidence type="ECO:0000313" key="1">
    <source>
        <dbReference type="EMBL" id="MDJ1173762.1"/>
    </source>
</evidence>
<dbReference type="Proteomes" id="UP001235849">
    <property type="component" value="Unassembled WGS sequence"/>
</dbReference>
<name>A0ABT7B3K3_9CYAN</name>
<evidence type="ECO:0000313" key="2">
    <source>
        <dbReference type="Proteomes" id="UP001235849"/>
    </source>
</evidence>
<proteinExistence type="predicted"/>
<organism evidence="1 2">
    <name type="scientific">Roseofilum capinflatum BLCC-M114</name>
    <dbReference type="NCBI Taxonomy" id="3022440"/>
    <lineage>
        <taxon>Bacteria</taxon>
        <taxon>Bacillati</taxon>
        <taxon>Cyanobacteriota</taxon>
        <taxon>Cyanophyceae</taxon>
        <taxon>Desertifilales</taxon>
        <taxon>Desertifilaceae</taxon>
        <taxon>Roseofilum</taxon>
        <taxon>Roseofilum capinflatum</taxon>
    </lineage>
</organism>
<comment type="caution">
    <text evidence="1">The sequence shown here is derived from an EMBL/GenBank/DDBJ whole genome shotgun (WGS) entry which is preliminary data.</text>
</comment>